<evidence type="ECO:0000313" key="2">
    <source>
        <dbReference type="Proteomes" id="UP000297851"/>
    </source>
</evidence>
<dbReference type="Proteomes" id="UP000297851">
    <property type="component" value="Unassembled WGS sequence"/>
</dbReference>
<evidence type="ECO:0000313" key="1">
    <source>
        <dbReference type="EMBL" id="TFD06376.1"/>
    </source>
</evidence>
<comment type="caution">
    <text evidence="1">The sequence shown here is derived from an EMBL/GenBank/DDBJ whole genome shotgun (WGS) entry which is preliminary data.</text>
</comment>
<dbReference type="NCBIfam" id="NF041523">
    <property type="entry name" value="post_COAP_1"/>
    <property type="match status" value="1"/>
</dbReference>
<evidence type="ECO:0008006" key="3">
    <source>
        <dbReference type="Google" id="ProtNLM"/>
    </source>
</evidence>
<dbReference type="RefSeq" id="WP_134343055.1">
    <property type="nucleotide sequence ID" value="NZ_SOGO01000008.1"/>
</dbReference>
<gene>
    <name evidence="1" type="ORF">E3T25_02225</name>
</gene>
<protein>
    <recommendedName>
        <fullName evidence="3">Ig-like domain repeat protein</fullName>
    </recommendedName>
</protein>
<keyword evidence="2" id="KW-1185">Reference proteome</keyword>
<organism evidence="1 2">
    <name type="scientific">Cryobacterium sandaracinum</name>
    <dbReference type="NCBI Taxonomy" id="1259247"/>
    <lineage>
        <taxon>Bacteria</taxon>
        <taxon>Bacillati</taxon>
        <taxon>Actinomycetota</taxon>
        <taxon>Actinomycetes</taxon>
        <taxon>Micrococcales</taxon>
        <taxon>Microbacteriaceae</taxon>
        <taxon>Cryobacterium</taxon>
    </lineage>
</organism>
<sequence length="184" mass="18655">MTDSNMVTQTFSATTNASGVASITVPLASSVYAVKAEFAGNDYYLGSATAADTLVTVQATGAKVTGGGWTSISTGRTSFGFNVIPEATGFKGQFQLRAKADKAKFHGNTAISLVVSGNTATWTGGGKWNGTAGYTFQVSVVDNGASGGKKGDTIKVVIKNPSGTVVFTTGSTPVALRGGNITIH</sequence>
<accession>A0ABY2JI85</accession>
<name>A0ABY2JI85_9MICO</name>
<dbReference type="EMBL" id="SOGO01000008">
    <property type="protein sequence ID" value="TFD06376.1"/>
    <property type="molecule type" value="Genomic_DNA"/>
</dbReference>
<proteinExistence type="predicted"/>
<reference evidence="1 2" key="1">
    <citation type="submission" date="2019-03" db="EMBL/GenBank/DDBJ databases">
        <title>Genomics of glacier-inhabiting Cryobacterium strains.</title>
        <authorList>
            <person name="Liu Q."/>
            <person name="Xin Y.-H."/>
        </authorList>
    </citation>
    <scope>NUCLEOTIDE SEQUENCE [LARGE SCALE GENOMIC DNA]</scope>
    <source>
        <strain evidence="1 2">TMT2-16</strain>
    </source>
</reference>